<accession>A0A917Q863</accession>
<reference evidence="4 5" key="1">
    <citation type="journal article" date="2014" name="Int. J. Syst. Evol. Microbiol.">
        <title>Complete genome sequence of Corynebacterium casei LMG S-19264T (=DSM 44701T), isolated from a smear-ripened cheese.</title>
        <authorList>
            <consortium name="US DOE Joint Genome Institute (JGI-PGF)"/>
            <person name="Walter F."/>
            <person name="Albersmeier A."/>
            <person name="Kalinowski J."/>
            <person name="Ruckert C."/>
        </authorList>
    </citation>
    <scope>NUCLEOTIDE SEQUENCE [LARGE SCALE GENOMIC DNA]</scope>
    <source>
        <strain evidence="4 5">CGMCC 1.9161</strain>
    </source>
</reference>
<evidence type="ECO:0000313" key="5">
    <source>
        <dbReference type="Proteomes" id="UP000600449"/>
    </source>
</evidence>
<keyword evidence="1" id="KW-0132">Cell division</keyword>
<feature type="domain" description="YbgF trimerisation" evidence="3">
    <location>
        <begin position="35"/>
        <end position="91"/>
    </location>
</feature>
<comment type="subcellular location">
    <subcellularLocation>
        <location evidence="1">Periplasm</location>
    </subcellularLocation>
</comment>
<dbReference type="Gene3D" id="1.20.5.110">
    <property type="match status" value="1"/>
</dbReference>
<organism evidence="4 5">
    <name type="scientific">Salinarimonas ramus</name>
    <dbReference type="NCBI Taxonomy" id="690164"/>
    <lineage>
        <taxon>Bacteria</taxon>
        <taxon>Pseudomonadati</taxon>
        <taxon>Pseudomonadota</taxon>
        <taxon>Alphaproteobacteria</taxon>
        <taxon>Hyphomicrobiales</taxon>
        <taxon>Salinarimonadaceae</taxon>
        <taxon>Salinarimonas</taxon>
    </lineage>
</organism>
<feature type="region of interest" description="Disordered" evidence="2">
    <location>
        <begin position="87"/>
        <end position="150"/>
    </location>
</feature>
<keyword evidence="1" id="KW-0175">Coiled coil</keyword>
<dbReference type="InterPro" id="IPR019734">
    <property type="entry name" value="TPR_rpt"/>
</dbReference>
<gene>
    <name evidence="1" type="primary">cpoB</name>
    <name evidence="4" type="ORF">GCM10011322_22340</name>
</gene>
<evidence type="ECO:0000259" key="3">
    <source>
        <dbReference type="Pfam" id="PF16331"/>
    </source>
</evidence>
<dbReference type="InterPro" id="IPR014162">
    <property type="entry name" value="CpoB_C"/>
</dbReference>
<dbReference type="NCBIfam" id="TIGR02795">
    <property type="entry name" value="tol_pal_ybgF"/>
    <property type="match status" value="1"/>
</dbReference>
<evidence type="ECO:0000256" key="2">
    <source>
        <dbReference type="SAM" id="MobiDB-lite"/>
    </source>
</evidence>
<dbReference type="RefSeq" id="WP_188912831.1">
    <property type="nucleotide sequence ID" value="NZ_BMMF01000006.1"/>
</dbReference>
<dbReference type="GO" id="GO:0070206">
    <property type="term" value="P:protein trimerization"/>
    <property type="evidence" value="ECO:0007669"/>
    <property type="project" value="InterPro"/>
</dbReference>
<dbReference type="Pfam" id="PF16331">
    <property type="entry name" value="TolA_bind_tri"/>
    <property type="match status" value="1"/>
</dbReference>
<keyword evidence="5" id="KW-1185">Reference proteome</keyword>
<dbReference type="AlphaFoldDB" id="A0A917Q863"/>
<keyword evidence="1" id="KW-0732">Signal</keyword>
<dbReference type="SUPFAM" id="SSF48452">
    <property type="entry name" value="TPR-like"/>
    <property type="match status" value="1"/>
</dbReference>
<comment type="similarity">
    <text evidence="1">Belongs to the CpoB family.</text>
</comment>
<feature type="compositionally biased region" description="Low complexity" evidence="2">
    <location>
        <begin position="113"/>
        <end position="139"/>
    </location>
</feature>
<proteinExistence type="inferred from homology"/>
<keyword evidence="1" id="KW-0574">Periplasm</keyword>
<evidence type="ECO:0000313" key="4">
    <source>
        <dbReference type="EMBL" id="GGK35088.1"/>
    </source>
</evidence>
<dbReference type="Pfam" id="PF13174">
    <property type="entry name" value="TPR_6"/>
    <property type="match status" value="1"/>
</dbReference>
<sequence length="305" mass="33051">MQLTRDTRAPFLALALLALGVVTALATLVGGASPARAQSATEIVVRLNQLEEEVRRLSGQVEELTFQNRQLREQLQRFQEDVDFRFQEMGGPGSSLPPAASPTPQQRSDVFDPSASPAAPGAPQPLGTTTPSTPLGAADAPPPEGGGAPLDIAAILRGEAPLPSVERSGPSIAATGSEDPRFDYDSAYAYLLQRQYERAEMGFRQYLQSHPRDALVPDATFWLGETYAQRGRHREAAEQFLKVSTEFETSPKAPDAMLKLGTSLIELGAREQACATFAELTRRYDDASAPVREAVERERRRASCG</sequence>
<protein>
    <recommendedName>
        <fullName evidence="1">Cell division coordinator CpoB</fullName>
    </recommendedName>
</protein>
<comment type="caution">
    <text evidence="4">The sequence shown here is derived from an EMBL/GenBank/DDBJ whole genome shotgun (WGS) entry which is preliminary data.</text>
</comment>
<dbReference type="InterPro" id="IPR034706">
    <property type="entry name" value="CpoB"/>
</dbReference>
<feature type="compositionally biased region" description="Low complexity" evidence="2">
    <location>
        <begin position="94"/>
        <end position="104"/>
    </location>
</feature>
<dbReference type="HAMAP" id="MF_02066">
    <property type="entry name" value="CpoB"/>
    <property type="match status" value="1"/>
</dbReference>
<dbReference type="Gene3D" id="1.25.40.10">
    <property type="entry name" value="Tetratricopeptide repeat domain"/>
    <property type="match status" value="1"/>
</dbReference>
<evidence type="ECO:0000256" key="1">
    <source>
        <dbReference type="HAMAP-Rule" id="MF_02066"/>
    </source>
</evidence>
<keyword evidence="1" id="KW-0131">Cell cycle</keyword>
<comment type="function">
    <text evidence="1">Mediates coordination of peptidoglycan synthesis and outer membrane constriction during cell division.</text>
</comment>
<dbReference type="Proteomes" id="UP000600449">
    <property type="component" value="Unassembled WGS sequence"/>
</dbReference>
<feature type="coiled-coil region" evidence="1">
    <location>
        <begin position="40"/>
        <end position="81"/>
    </location>
</feature>
<name>A0A917Q863_9HYPH</name>
<dbReference type="EMBL" id="BMMF01000006">
    <property type="protein sequence ID" value="GGK35088.1"/>
    <property type="molecule type" value="Genomic_DNA"/>
</dbReference>
<dbReference type="InterPro" id="IPR011990">
    <property type="entry name" value="TPR-like_helical_dom_sf"/>
</dbReference>
<dbReference type="GO" id="GO:0030288">
    <property type="term" value="C:outer membrane-bounded periplasmic space"/>
    <property type="evidence" value="ECO:0007669"/>
    <property type="project" value="UniProtKB-UniRule"/>
</dbReference>
<dbReference type="GO" id="GO:0043093">
    <property type="term" value="P:FtsZ-dependent cytokinesis"/>
    <property type="evidence" value="ECO:0007669"/>
    <property type="project" value="UniProtKB-UniRule"/>
</dbReference>
<dbReference type="InterPro" id="IPR032519">
    <property type="entry name" value="YbgF_tri"/>
</dbReference>